<keyword evidence="3 5" id="KW-0732">Signal</keyword>
<comment type="similarity">
    <text evidence="2">Belongs to the fimbrial protein family.</text>
</comment>
<dbReference type="SUPFAM" id="SSF49401">
    <property type="entry name" value="Bacterial adhesins"/>
    <property type="match status" value="1"/>
</dbReference>
<dbReference type="PANTHER" id="PTHR33420">
    <property type="entry name" value="FIMBRIAL SUBUNIT ELFA-RELATED"/>
    <property type="match status" value="1"/>
</dbReference>
<feature type="chain" id="PRO_5046910920" evidence="5">
    <location>
        <begin position="28"/>
        <end position="179"/>
    </location>
</feature>
<dbReference type="InterPro" id="IPR008966">
    <property type="entry name" value="Adhesion_dom_sf"/>
</dbReference>
<organism evidence="7 8">
    <name type="scientific">Paraherbaspirillum soli</name>
    <dbReference type="NCBI Taxonomy" id="631222"/>
    <lineage>
        <taxon>Bacteria</taxon>
        <taxon>Pseudomonadati</taxon>
        <taxon>Pseudomonadota</taxon>
        <taxon>Betaproteobacteria</taxon>
        <taxon>Burkholderiales</taxon>
        <taxon>Oxalobacteraceae</taxon>
        <taxon>Paraherbaspirillum</taxon>
    </lineage>
</organism>
<keyword evidence="8" id="KW-1185">Reference proteome</keyword>
<evidence type="ECO:0000256" key="4">
    <source>
        <dbReference type="ARBA" id="ARBA00023263"/>
    </source>
</evidence>
<feature type="domain" description="Fimbrial-type adhesion" evidence="6">
    <location>
        <begin position="33"/>
        <end position="178"/>
    </location>
</feature>
<evidence type="ECO:0000256" key="1">
    <source>
        <dbReference type="ARBA" id="ARBA00004561"/>
    </source>
</evidence>
<evidence type="ECO:0000256" key="5">
    <source>
        <dbReference type="SAM" id="SignalP"/>
    </source>
</evidence>
<dbReference type="InterPro" id="IPR000259">
    <property type="entry name" value="Adhesion_dom_fimbrial"/>
</dbReference>
<reference evidence="8" key="1">
    <citation type="journal article" date="2019" name="Int. J. Syst. Evol. Microbiol.">
        <title>The Global Catalogue of Microorganisms (GCM) 10K type strain sequencing project: providing services to taxonomists for standard genome sequencing and annotation.</title>
        <authorList>
            <consortium name="The Broad Institute Genomics Platform"/>
            <consortium name="The Broad Institute Genome Sequencing Center for Infectious Disease"/>
            <person name="Wu L."/>
            <person name="Ma J."/>
        </authorList>
    </citation>
    <scope>NUCLEOTIDE SEQUENCE [LARGE SCALE GENOMIC DNA]</scope>
    <source>
        <strain evidence="8">JCM 17066</strain>
    </source>
</reference>
<dbReference type="EMBL" id="JBHSMT010000026">
    <property type="protein sequence ID" value="MFC5475366.1"/>
    <property type="molecule type" value="Genomic_DNA"/>
</dbReference>
<name>A0ABW0MEM4_9BURK</name>
<dbReference type="InterPro" id="IPR050263">
    <property type="entry name" value="Bact_Fimbrial_Adh_Pro"/>
</dbReference>
<evidence type="ECO:0000259" key="6">
    <source>
        <dbReference type="Pfam" id="PF00419"/>
    </source>
</evidence>
<dbReference type="Gene3D" id="2.60.40.1090">
    <property type="entry name" value="Fimbrial-type adhesion domain"/>
    <property type="match status" value="1"/>
</dbReference>
<dbReference type="RefSeq" id="WP_378998573.1">
    <property type="nucleotide sequence ID" value="NZ_JBHSMT010000026.1"/>
</dbReference>
<dbReference type="Pfam" id="PF00419">
    <property type="entry name" value="Fimbrial"/>
    <property type="match status" value="1"/>
</dbReference>
<dbReference type="Proteomes" id="UP001596045">
    <property type="component" value="Unassembled WGS sequence"/>
</dbReference>
<evidence type="ECO:0000256" key="3">
    <source>
        <dbReference type="ARBA" id="ARBA00022729"/>
    </source>
</evidence>
<evidence type="ECO:0000313" key="7">
    <source>
        <dbReference type="EMBL" id="MFC5475366.1"/>
    </source>
</evidence>
<keyword evidence="4" id="KW-0281">Fimbrium</keyword>
<comment type="caution">
    <text evidence="7">The sequence shown here is derived from an EMBL/GenBank/DDBJ whole genome shotgun (WGS) entry which is preliminary data.</text>
</comment>
<evidence type="ECO:0000256" key="2">
    <source>
        <dbReference type="ARBA" id="ARBA00006671"/>
    </source>
</evidence>
<protein>
    <submittedName>
        <fullName evidence="7">Fimbrial protein</fullName>
    </submittedName>
</protein>
<dbReference type="PANTHER" id="PTHR33420:SF12">
    <property type="entry name" value="FIMBRIN-LIKE PROTEIN FIMI-RELATED"/>
    <property type="match status" value="1"/>
</dbReference>
<evidence type="ECO:0000313" key="8">
    <source>
        <dbReference type="Proteomes" id="UP001596045"/>
    </source>
</evidence>
<feature type="signal peptide" evidence="5">
    <location>
        <begin position="1"/>
        <end position="27"/>
    </location>
</feature>
<sequence>MDLLKRNKMLAAAASLSCMIASCPADAASASMQISGSVYQNTCAAAVVTQPANGIVRLGSYWMDQFVAQGGKTAWRTFTISLSGCTITTASNAQFSFDGPDTLAPALFALAAGSVRGVAIELRRKNAATSITPKVALAIPITAGSSSYDFEFDARYRANGAQLGVGRANANVPFSVSYN</sequence>
<accession>A0ABW0MEM4</accession>
<dbReference type="InterPro" id="IPR036937">
    <property type="entry name" value="Adhesion_dom_fimbrial_sf"/>
</dbReference>
<proteinExistence type="inferred from homology"/>
<dbReference type="PROSITE" id="PS51257">
    <property type="entry name" value="PROKAR_LIPOPROTEIN"/>
    <property type="match status" value="1"/>
</dbReference>
<gene>
    <name evidence="7" type="ORF">ACFPM8_15505</name>
</gene>
<comment type="subcellular location">
    <subcellularLocation>
        <location evidence="1">Fimbrium</location>
    </subcellularLocation>
</comment>